<protein>
    <submittedName>
        <fullName evidence="1">Uncharacterized protein</fullName>
    </submittedName>
</protein>
<name>A0A0F9RYM0_9ZZZZ</name>
<comment type="caution">
    <text evidence="1">The sequence shown here is derived from an EMBL/GenBank/DDBJ whole genome shotgun (WGS) entry which is preliminary data.</text>
</comment>
<organism evidence="1">
    <name type="scientific">marine sediment metagenome</name>
    <dbReference type="NCBI Taxonomy" id="412755"/>
    <lineage>
        <taxon>unclassified sequences</taxon>
        <taxon>metagenomes</taxon>
        <taxon>ecological metagenomes</taxon>
    </lineage>
</organism>
<proteinExistence type="predicted"/>
<evidence type="ECO:0000313" key="1">
    <source>
        <dbReference type="EMBL" id="KKN55027.1"/>
    </source>
</evidence>
<sequence>MGLGFNEEDDRTCEEIRLDTIVSMQQQRIKELKEEIEIYKTAQIGHDKIIMDYPFLKQKLEEMKEFVRQQTVLELDGYKNLQEAAEAGTTDAWWLLELGKILDAQESK</sequence>
<dbReference type="EMBL" id="LAZR01000902">
    <property type="protein sequence ID" value="KKN55027.1"/>
    <property type="molecule type" value="Genomic_DNA"/>
</dbReference>
<dbReference type="AlphaFoldDB" id="A0A0F9RYM0"/>
<gene>
    <name evidence="1" type="ORF">LCGC14_0586280</name>
</gene>
<reference evidence="1" key="1">
    <citation type="journal article" date="2015" name="Nature">
        <title>Complex archaea that bridge the gap between prokaryotes and eukaryotes.</title>
        <authorList>
            <person name="Spang A."/>
            <person name="Saw J.H."/>
            <person name="Jorgensen S.L."/>
            <person name="Zaremba-Niedzwiedzka K."/>
            <person name="Martijn J."/>
            <person name="Lind A.E."/>
            <person name="van Eijk R."/>
            <person name="Schleper C."/>
            <person name="Guy L."/>
            <person name="Ettema T.J."/>
        </authorList>
    </citation>
    <scope>NUCLEOTIDE SEQUENCE</scope>
</reference>
<accession>A0A0F9RYM0</accession>